<dbReference type="Gene3D" id="3.90.550.10">
    <property type="entry name" value="Spore Coat Polysaccharide Biosynthesis Protein SpsA, Chain A"/>
    <property type="match status" value="1"/>
</dbReference>
<comment type="caution">
    <text evidence="2">The sequence shown here is derived from an EMBL/GenBank/DDBJ whole genome shotgun (WGS) entry which is preliminary data.</text>
</comment>
<dbReference type="Proteomes" id="UP000471465">
    <property type="component" value="Unassembled WGS sequence"/>
</dbReference>
<dbReference type="PANTHER" id="PTHR22916">
    <property type="entry name" value="GLYCOSYLTRANSFERASE"/>
    <property type="match status" value="1"/>
</dbReference>
<dbReference type="PANTHER" id="PTHR22916:SF3">
    <property type="entry name" value="UDP-GLCNAC:BETAGAL BETA-1,3-N-ACETYLGLUCOSAMINYLTRANSFERASE-LIKE PROTEIN 1"/>
    <property type="match status" value="1"/>
</dbReference>
<organism evidence="2 3">
    <name type="scientific">Psychrobacter nivimaris</name>
    <dbReference type="NCBI Taxonomy" id="281738"/>
    <lineage>
        <taxon>Bacteria</taxon>
        <taxon>Pseudomonadati</taxon>
        <taxon>Pseudomonadota</taxon>
        <taxon>Gammaproteobacteria</taxon>
        <taxon>Moraxellales</taxon>
        <taxon>Moraxellaceae</taxon>
        <taxon>Psychrobacter</taxon>
    </lineage>
</organism>
<feature type="domain" description="Glycosyltransferase 2-like" evidence="1">
    <location>
        <begin position="65"/>
        <end position="233"/>
    </location>
</feature>
<dbReference type="InterPro" id="IPR043148">
    <property type="entry name" value="TagF_C"/>
</dbReference>
<dbReference type="Pfam" id="PF00535">
    <property type="entry name" value="Glycos_transf_2"/>
    <property type="match status" value="1"/>
</dbReference>
<dbReference type="Gene3D" id="3.40.50.12580">
    <property type="match status" value="1"/>
</dbReference>
<dbReference type="EMBL" id="VZIZ01000009">
    <property type="protein sequence ID" value="KAF0569347.1"/>
    <property type="molecule type" value="Genomic_DNA"/>
</dbReference>
<dbReference type="InterPro" id="IPR029044">
    <property type="entry name" value="Nucleotide-diphossugar_trans"/>
</dbReference>
<dbReference type="AlphaFoldDB" id="A0A6N7C3F1"/>
<protein>
    <submittedName>
        <fullName evidence="2">Beta-1,3-glucosyltransferase</fullName>
    </submittedName>
</protein>
<dbReference type="InterPro" id="IPR007554">
    <property type="entry name" value="Glycerophosphate_synth"/>
</dbReference>
<dbReference type="GO" id="GO:0047355">
    <property type="term" value="F:CDP-glycerol glycerophosphotransferase activity"/>
    <property type="evidence" value="ECO:0007669"/>
    <property type="project" value="InterPro"/>
</dbReference>
<dbReference type="CDD" id="cd00761">
    <property type="entry name" value="Glyco_tranf_GTA_type"/>
    <property type="match status" value="1"/>
</dbReference>
<dbReference type="GO" id="GO:0016758">
    <property type="term" value="F:hexosyltransferase activity"/>
    <property type="evidence" value="ECO:0007669"/>
    <property type="project" value="UniProtKB-ARBA"/>
</dbReference>
<name>A0A6N7C3F1_9GAMM</name>
<evidence type="ECO:0000313" key="3">
    <source>
        <dbReference type="Proteomes" id="UP000471465"/>
    </source>
</evidence>
<keyword evidence="2" id="KW-0808">Transferase</keyword>
<accession>A0A6N7C3F1</accession>
<evidence type="ECO:0000313" key="2">
    <source>
        <dbReference type="EMBL" id="KAF0569347.1"/>
    </source>
</evidence>
<dbReference type="GO" id="GO:0016020">
    <property type="term" value="C:membrane"/>
    <property type="evidence" value="ECO:0007669"/>
    <property type="project" value="InterPro"/>
</dbReference>
<keyword evidence="3" id="KW-1185">Reference proteome</keyword>
<proteinExistence type="predicted"/>
<dbReference type="Pfam" id="PF04464">
    <property type="entry name" value="Glyphos_transf"/>
    <property type="match status" value="1"/>
</dbReference>
<sequence length="1022" mass="119042">MKMQEIESFIVRKLPIDSGKKNVLNRRINKLKRDPKGFFQSSYKKRSAQILSKTPIKHRGDNNFTVVSAVYNVEKYLDDYFKSLVNQSLSFKRHIQLILVDDGSTDNSAEIIKKWQKKHPNNIRYVYKTNGGQASARNLGLQYVDTDWVTFIDPDDFIKFDFFFQIEKCISKEKDLNLVVANIMRYDEYNSYTDSHPLKKRFAFKGSTKVVNTKNQGSNILTSVCGTFIRKSLLDKHKADLKFNENLNIVFEDTHFINKYILFNYKGKIGLVKNAKYYHRNMEAHTIDPVWEEASNFDTTISESLLDLCQISLAKLHYIPISIQTVVLYHITWIVAKIVANDLAVIFLEDSQKQRFLALLDEIFYYIDKESILSYGYSKSLFSNKIGLLNVFKGEAIDVGLQRAYIDSYNHNKKLFRVRYFSDSRNDLISFKFDGNDVIPSHIKVLQHDFLDRVFYFEYIVWVKIPEKSDILNLFIENSQAILHLGTRRFKNLGIKNIFDFFKDTGEITPLNKQTWFFIDSDLKADDNAEHFYRYVMNNTEMRKDQLLFGLNSTSHDWDRLKAEGFNLVDVQGPDANTALKASDKILSSNASDYIMYFDGRNSLLNKNFVFLQHGVIHNDLSKWLKAKNFDFFLTSTVDEYHSISGDISHYFFTDREVKLTGQPRYDSLLAGNDTQKQILIMPTWRKDIVGSLVSGKTAEREFNPNFMQTEYAQRWQSLLNNKKLKKLSLLYGYKIVYFPHANVQIYSHLFDIPDHIEVVTHATSSIQPLFQKSAFMVTDYSSVAFEMAFLNKQVFYYQFDEKEFLSGAHTSKPNYFIYREHGFGPVVNEEDALLAELEKVLKNEGKPIEPYLTRMQNTFIYRDTNNCQRVYEAILDLDRPDTSVTSVEKIMEYAEKAITHAAWDLALERIGNALQHSDITQAQVKKIIQIKESVLQTGYQNEPVKLSNILWQEDRAEEALDALKQIDDIEASEELLRLRVKLAILNNDFVLARDSQKLLLENYNEQCTTEDWQFYTQLASI</sequence>
<dbReference type="SUPFAM" id="SSF53448">
    <property type="entry name" value="Nucleotide-diphospho-sugar transferases"/>
    <property type="match status" value="1"/>
</dbReference>
<reference evidence="2 3" key="1">
    <citation type="submission" date="2019-09" db="EMBL/GenBank/DDBJ databases">
        <title>Draft genome sequence of Psychrobacter nivimaris LAMA 639, in search for biotechnological relevant genes.</title>
        <authorList>
            <person name="Lima A.O.S."/>
            <person name="Staloch B.E.K."/>
            <person name="Freitas R.C."/>
            <person name="Niero H."/>
            <person name="Silva M.A.C."/>
        </authorList>
    </citation>
    <scope>NUCLEOTIDE SEQUENCE [LARGE SCALE GENOMIC DNA]</scope>
    <source>
        <strain evidence="2 3">LAMA 639</strain>
    </source>
</reference>
<gene>
    <name evidence="2" type="ORF">FQV37_2828</name>
</gene>
<dbReference type="SUPFAM" id="SSF53756">
    <property type="entry name" value="UDP-Glycosyltransferase/glycogen phosphorylase"/>
    <property type="match status" value="1"/>
</dbReference>
<dbReference type="InterPro" id="IPR001173">
    <property type="entry name" value="Glyco_trans_2-like"/>
</dbReference>
<evidence type="ECO:0000259" key="1">
    <source>
        <dbReference type="Pfam" id="PF00535"/>
    </source>
</evidence>
<dbReference type="RefSeq" id="WP_160021406.1">
    <property type="nucleotide sequence ID" value="NZ_VZIZ01000009.1"/>
</dbReference>